<dbReference type="PANTHER" id="PTHR10434:SF11">
    <property type="entry name" value="1-ACYL-SN-GLYCEROL-3-PHOSPHATE ACYLTRANSFERASE"/>
    <property type="match status" value="1"/>
</dbReference>
<evidence type="ECO:0000256" key="4">
    <source>
        <dbReference type="RuleBase" id="RU361267"/>
    </source>
</evidence>
<feature type="transmembrane region" description="Helical" evidence="6">
    <location>
        <begin position="150"/>
        <end position="168"/>
    </location>
</feature>
<dbReference type="InterPro" id="IPR002123">
    <property type="entry name" value="Plipid/glycerol_acylTrfase"/>
</dbReference>
<keyword evidence="6" id="KW-1133">Transmembrane helix</keyword>
<feature type="transmembrane region" description="Helical" evidence="6">
    <location>
        <begin position="39"/>
        <end position="59"/>
    </location>
</feature>
<feature type="compositionally biased region" description="Low complexity" evidence="5">
    <location>
        <begin position="326"/>
        <end position="343"/>
    </location>
</feature>
<keyword evidence="4" id="KW-0444">Lipid biosynthesis</keyword>
<keyword evidence="7" id="KW-0732">Signal</keyword>
<feature type="domain" description="Phospholipid/glycerol acyltransferase" evidence="8">
    <location>
        <begin position="119"/>
        <end position="235"/>
    </location>
</feature>
<comment type="catalytic activity">
    <reaction evidence="4">
        <text>a 1-acyl-sn-glycero-3-phosphate + an acyl-CoA = a 1,2-diacyl-sn-glycero-3-phosphate + CoA</text>
        <dbReference type="Rhea" id="RHEA:19709"/>
        <dbReference type="ChEBI" id="CHEBI:57287"/>
        <dbReference type="ChEBI" id="CHEBI:57970"/>
        <dbReference type="ChEBI" id="CHEBI:58342"/>
        <dbReference type="ChEBI" id="CHEBI:58608"/>
        <dbReference type="EC" id="2.3.1.51"/>
    </reaction>
</comment>
<keyword evidence="2 4" id="KW-0808">Transferase</keyword>
<protein>
    <recommendedName>
        <fullName evidence="4">1-acyl-sn-glycerol-3-phosphate acyltransferase</fullName>
        <ecNumber evidence="4">2.3.1.51</ecNumber>
    </recommendedName>
</protein>
<dbReference type="CDD" id="cd07989">
    <property type="entry name" value="LPLAT_AGPAT-like"/>
    <property type="match status" value="1"/>
</dbReference>
<dbReference type="GO" id="GO:0006654">
    <property type="term" value="P:phosphatidic acid biosynthetic process"/>
    <property type="evidence" value="ECO:0007669"/>
    <property type="project" value="TreeGrafter"/>
</dbReference>
<dbReference type="SMART" id="SM00563">
    <property type="entry name" value="PlsC"/>
    <property type="match status" value="1"/>
</dbReference>
<reference evidence="9 10" key="1">
    <citation type="journal article" date="2019" name="New Phytol.">
        <title>Comparative genomics reveals unique wood-decay strategies and fruiting body development in the Schizophyllaceae.</title>
        <authorList>
            <person name="Almasi E."/>
            <person name="Sahu N."/>
            <person name="Krizsan K."/>
            <person name="Balint B."/>
            <person name="Kovacs G.M."/>
            <person name="Kiss B."/>
            <person name="Cseklye J."/>
            <person name="Drula E."/>
            <person name="Henrissat B."/>
            <person name="Nagy I."/>
            <person name="Chovatia M."/>
            <person name="Adam C."/>
            <person name="LaButti K."/>
            <person name="Lipzen A."/>
            <person name="Riley R."/>
            <person name="Grigoriev I.V."/>
            <person name="Nagy L.G."/>
        </authorList>
    </citation>
    <scope>NUCLEOTIDE SEQUENCE [LARGE SCALE GENOMIC DNA]</scope>
    <source>
        <strain evidence="9 10">NL-1724</strain>
    </source>
</reference>
<evidence type="ECO:0000256" key="5">
    <source>
        <dbReference type="SAM" id="MobiDB-lite"/>
    </source>
</evidence>
<keyword evidence="4" id="KW-0594">Phospholipid biosynthesis</keyword>
<name>A0A550CRU2_9AGAR</name>
<comment type="caution">
    <text evidence="9">The sequence shown here is derived from an EMBL/GenBank/DDBJ whole genome shotgun (WGS) entry which is preliminary data.</text>
</comment>
<dbReference type="SUPFAM" id="SSF69593">
    <property type="entry name" value="Glycerol-3-phosphate (1)-acyltransferase"/>
    <property type="match status" value="1"/>
</dbReference>
<keyword evidence="6" id="KW-0472">Membrane</keyword>
<feature type="compositionally biased region" description="Pro residues" evidence="5">
    <location>
        <begin position="309"/>
        <end position="325"/>
    </location>
</feature>
<dbReference type="Proteomes" id="UP000320762">
    <property type="component" value="Unassembled WGS sequence"/>
</dbReference>
<sequence>MWTMLLVPLLSLPLLPTVIPMLPLPRALARTLRYYSAATVYLSTMSLVGGAASFVSLVLNGLGQGYMTNYYVARLFYIVASRVCGVKVRVEGAEYLERDDIDGAGRVKENLNGVTTGPAIIMNNHQTMLDILVVGKTFPRQTTMISKKSIMFSPLGPFMLMAGCIFIDRANPTAARKSLNEGVTTMKRHRLGVWIFPEGTRHQSPTPSMLPLKKGGFHTAVEAQLPIIPIVTENYWWAYRKGVWGFGEDGPNELRVKVLPPIPTVGLTIDDIPELVTRVRDQMLIALREISRPGPEPHAGDATTQLSVPPAPEKSPLPSPPPERAPQPIKGVPKPVVPLPSSVEAAPAAGGSGGRHPVPLAHSRDDSAETAPSDSGSNGTEEDEGMVLVGRPE</sequence>
<dbReference type="PANTHER" id="PTHR10434">
    <property type="entry name" value="1-ACYL-SN-GLYCEROL-3-PHOSPHATE ACYLTRANSFERASE"/>
    <property type="match status" value="1"/>
</dbReference>
<evidence type="ECO:0000313" key="9">
    <source>
        <dbReference type="EMBL" id="TRM67526.1"/>
    </source>
</evidence>
<dbReference type="GO" id="GO:0016020">
    <property type="term" value="C:membrane"/>
    <property type="evidence" value="ECO:0007669"/>
    <property type="project" value="InterPro"/>
</dbReference>
<dbReference type="STRING" id="97359.A0A550CRU2"/>
<keyword evidence="4" id="KW-1208">Phospholipid metabolism</keyword>
<keyword evidence="4" id="KW-0443">Lipid metabolism</keyword>
<gene>
    <name evidence="9" type="ORF">BD626DRAFT_479041</name>
</gene>
<proteinExistence type="inferred from homology"/>
<dbReference type="InterPro" id="IPR004552">
    <property type="entry name" value="AGP_acyltrans"/>
</dbReference>
<organism evidence="9 10">
    <name type="scientific">Schizophyllum amplum</name>
    <dbReference type="NCBI Taxonomy" id="97359"/>
    <lineage>
        <taxon>Eukaryota</taxon>
        <taxon>Fungi</taxon>
        <taxon>Dikarya</taxon>
        <taxon>Basidiomycota</taxon>
        <taxon>Agaricomycotina</taxon>
        <taxon>Agaricomycetes</taxon>
        <taxon>Agaricomycetidae</taxon>
        <taxon>Agaricales</taxon>
        <taxon>Schizophyllaceae</taxon>
        <taxon>Schizophyllum</taxon>
    </lineage>
</organism>
<evidence type="ECO:0000256" key="3">
    <source>
        <dbReference type="ARBA" id="ARBA00023315"/>
    </source>
</evidence>
<dbReference type="GO" id="GO:0005783">
    <property type="term" value="C:endoplasmic reticulum"/>
    <property type="evidence" value="ECO:0007669"/>
    <property type="project" value="TreeGrafter"/>
</dbReference>
<feature type="region of interest" description="Disordered" evidence="5">
    <location>
        <begin position="290"/>
        <end position="393"/>
    </location>
</feature>
<feature type="chain" id="PRO_5022015200" description="1-acyl-sn-glycerol-3-phosphate acyltransferase" evidence="7">
    <location>
        <begin position="21"/>
        <end position="393"/>
    </location>
</feature>
<dbReference type="GO" id="GO:0003841">
    <property type="term" value="F:1-acylglycerol-3-phosphate O-acyltransferase activity"/>
    <property type="evidence" value="ECO:0007669"/>
    <property type="project" value="UniProtKB-UniRule"/>
</dbReference>
<evidence type="ECO:0000313" key="10">
    <source>
        <dbReference type="Proteomes" id="UP000320762"/>
    </source>
</evidence>
<dbReference type="EMBL" id="VDMD01000002">
    <property type="protein sequence ID" value="TRM67526.1"/>
    <property type="molecule type" value="Genomic_DNA"/>
</dbReference>
<comment type="domain">
    <text evidence="4">The HXXXXD motif is essential for acyltransferase activity and may constitute the binding site for the phosphate moiety of the glycerol-3-phosphate.</text>
</comment>
<dbReference type="EC" id="2.3.1.51" evidence="4"/>
<evidence type="ECO:0000256" key="2">
    <source>
        <dbReference type="ARBA" id="ARBA00022679"/>
    </source>
</evidence>
<comment type="similarity">
    <text evidence="1 4">Belongs to the 1-acyl-sn-glycerol-3-phosphate acyltransferase family.</text>
</comment>
<dbReference type="OrthoDB" id="202234at2759"/>
<keyword evidence="10" id="KW-1185">Reference proteome</keyword>
<evidence type="ECO:0000256" key="6">
    <source>
        <dbReference type="SAM" id="Phobius"/>
    </source>
</evidence>
<accession>A0A550CRU2</accession>
<evidence type="ECO:0000256" key="7">
    <source>
        <dbReference type="SAM" id="SignalP"/>
    </source>
</evidence>
<feature type="signal peptide" evidence="7">
    <location>
        <begin position="1"/>
        <end position="20"/>
    </location>
</feature>
<keyword evidence="3 4" id="KW-0012">Acyltransferase</keyword>
<dbReference type="AlphaFoldDB" id="A0A550CRU2"/>
<dbReference type="NCBIfam" id="TIGR00530">
    <property type="entry name" value="AGP_acyltrn"/>
    <property type="match status" value="1"/>
</dbReference>
<evidence type="ECO:0000256" key="1">
    <source>
        <dbReference type="ARBA" id="ARBA00008655"/>
    </source>
</evidence>
<keyword evidence="6" id="KW-0812">Transmembrane</keyword>
<feature type="compositionally biased region" description="Polar residues" evidence="5">
    <location>
        <begin position="370"/>
        <end position="379"/>
    </location>
</feature>
<evidence type="ECO:0000259" key="8">
    <source>
        <dbReference type="SMART" id="SM00563"/>
    </source>
</evidence>
<dbReference type="Pfam" id="PF01553">
    <property type="entry name" value="Acyltransferase"/>
    <property type="match status" value="1"/>
</dbReference>